<keyword evidence="3" id="KW-1185">Reference proteome</keyword>
<evidence type="ECO:0000313" key="3">
    <source>
        <dbReference type="Proteomes" id="UP000707245"/>
    </source>
</evidence>
<evidence type="ECO:0000259" key="1">
    <source>
        <dbReference type="Pfam" id="PF07929"/>
    </source>
</evidence>
<feature type="domain" description="Plasmid pRiA4b Orf3-like" evidence="1">
    <location>
        <begin position="22"/>
        <end position="123"/>
    </location>
</feature>
<proteinExistence type="predicted"/>
<reference evidence="2 3" key="1">
    <citation type="submission" date="2020-07" db="EMBL/GenBank/DDBJ databases">
        <title>Halophilic bacteria isolated from french cheeses.</title>
        <authorList>
            <person name="Kothe C.I."/>
            <person name="Farah-Kraiem B."/>
            <person name="Renault P."/>
            <person name="Dridi B."/>
        </authorList>
    </citation>
    <scope>NUCLEOTIDE SEQUENCE [LARGE SCALE GENOMIC DNA]</scope>
    <source>
        <strain evidence="2 3">FME14</strain>
    </source>
</reference>
<dbReference type="Proteomes" id="UP000707245">
    <property type="component" value="Unassembled WGS sequence"/>
</dbReference>
<gene>
    <name evidence="2" type="ORF">EI167_04670</name>
</gene>
<dbReference type="RefSeq" id="WP_192540895.1">
    <property type="nucleotide sequence ID" value="NZ_CASHZX010000002.1"/>
</dbReference>
<evidence type="ECO:0000313" key="2">
    <source>
        <dbReference type="EMBL" id="MBE0456752.1"/>
    </source>
</evidence>
<accession>A0ABR9FIY8</accession>
<protein>
    <recommendedName>
        <fullName evidence="1">Plasmid pRiA4b Orf3-like domain-containing protein</fullName>
    </recommendedName>
</protein>
<comment type="caution">
    <text evidence="2">The sequence shown here is derived from an EMBL/GenBank/DDBJ whole genome shotgun (WGS) entry which is preliminary data.</text>
</comment>
<name>A0ABR9FIY8_9GAMM</name>
<sequence>MIETLKIKLLDGIHAENEWECALEIPINCSLEELHEAILFAVGFDNDHMYEFCIANSFYSRNALRISCDEDEVIQETVETIFSKLAGKKLFYMFDYGDSWLFQINKSRKKRFTNKPSTAYPRVALESGIKPEQYPDWDE</sequence>
<dbReference type="InterPro" id="IPR024047">
    <property type="entry name" value="MM3350-like_sf"/>
</dbReference>
<dbReference type="InterPro" id="IPR012912">
    <property type="entry name" value="Plasmid_pRiA4b_Orf3-like"/>
</dbReference>
<dbReference type="Pfam" id="PF07929">
    <property type="entry name" value="PRiA4_ORF3"/>
    <property type="match status" value="1"/>
</dbReference>
<organism evidence="2 3">
    <name type="scientific">Pseudoalteromonas prydzensis</name>
    <dbReference type="NCBI Taxonomy" id="182141"/>
    <lineage>
        <taxon>Bacteria</taxon>
        <taxon>Pseudomonadati</taxon>
        <taxon>Pseudomonadota</taxon>
        <taxon>Gammaproteobacteria</taxon>
        <taxon>Alteromonadales</taxon>
        <taxon>Pseudoalteromonadaceae</taxon>
        <taxon>Pseudoalteromonas</taxon>
    </lineage>
</organism>
<dbReference type="Gene3D" id="3.10.290.30">
    <property type="entry name" value="MM3350-like"/>
    <property type="match status" value="1"/>
</dbReference>
<dbReference type="SUPFAM" id="SSF159941">
    <property type="entry name" value="MM3350-like"/>
    <property type="match status" value="1"/>
</dbReference>
<dbReference type="EMBL" id="RRZA01000009">
    <property type="protein sequence ID" value="MBE0456752.1"/>
    <property type="molecule type" value="Genomic_DNA"/>
</dbReference>